<keyword evidence="3" id="KW-0677">Repeat</keyword>
<dbReference type="GO" id="GO:0005881">
    <property type="term" value="C:cytoplasmic microtubule"/>
    <property type="evidence" value="ECO:0007669"/>
    <property type="project" value="TreeGrafter"/>
</dbReference>
<feature type="domain" description="TOG" evidence="7">
    <location>
        <begin position="269"/>
        <end position="508"/>
    </location>
</feature>
<evidence type="ECO:0000313" key="9">
    <source>
        <dbReference type="Proteomes" id="UP001162131"/>
    </source>
</evidence>
<dbReference type="EMBL" id="CAJZBQ010000010">
    <property type="protein sequence ID" value="CAG9313161.1"/>
    <property type="molecule type" value="Genomic_DNA"/>
</dbReference>
<feature type="domain" description="TOG" evidence="7">
    <location>
        <begin position="951"/>
        <end position="1174"/>
    </location>
</feature>
<dbReference type="GO" id="GO:0000226">
    <property type="term" value="P:microtubule cytoskeleton organization"/>
    <property type="evidence" value="ECO:0007669"/>
    <property type="project" value="TreeGrafter"/>
</dbReference>
<evidence type="ECO:0000256" key="4">
    <source>
        <dbReference type="ARBA" id="ARBA00023212"/>
    </source>
</evidence>
<evidence type="ECO:0000313" key="8">
    <source>
        <dbReference type="EMBL" id="CAG9313161.1"/>
    </source>
</evidence>
<protein>
    <recommendedName>
        <fullName evidence="7">TOG domain-containing protein</fullName>
    </recommendedName>
</protein>
<evidence type="ECO:0000256" key="5">
    <source>
        <dbReference type="PROSITE-ProRule" id="PRU00103"/>
    </source>
</evidence>
<keyword evidence="2" id="KW-0963">Cytoplasm</keyword>
<dbReference type="GO" id="GO:0005929">
    <property type="term" value="C:cilium"/>
    <property type="evidence" value="ECO:0007669"/>
    <property type="project" value="TreeGrafter"/>
</dbReference>
<dbReference type="InterPro" id="IPR016024">
    <property type="entry name" value="ARM-type_fold"/>
</dbReference>
<name>A0AAU9IIT8_9CILI</name>
<reference evidence="8" key="1">
    <citation type="submission" date="2021-09" db="EMBL/GenBank/DDBJ databases">
        <authorList>
            <consortium name="AG Swart"/>
            <person name="Singh M."/>
            <person name="Singh A."/>
            <person name="Seah K."/>
            <person name="Emmerich C."/>
        </authorList>
    </citation>
    <scope>NUCLEOTIDE SEQUENCE</scope>
    <source>
        <strain evidence="8">ATCC30299</strain>
    </source>
</reference>
<dbReference type="Proteomes" id="UP001162131">
    <property type="component" value="Unassembled WGS sequence"/>
</dbReference>
<evidence type="ECO:0000256" key="3">
    <source>
        <dbReference type="ARBA" id="ARBA00022737"/>
    </source>
</evidence>
<feature type="region of interest" description="Disordered" evidence="6">
    <location>
        <begin position="905"/>
        <end position="927"/>
    </location>
</feature>
<evidence type="ECO:0000256" key="6">
    <source>
        <dbReference type="SAM" id="MobiDB-lite"/>
    </source>
</evidence>
<dbReference type="SMART" id="SM01349">
    <property type="entry name" value="TOG"/>
    <property type="match status" value="4"/>
</dbReference>
<dbReference type="InterPro" id="IPR011989">
    <property type="entry name" value="ARM-like"/>
</dbReference>
<dbReference type="GO" id="GO:1902903">
    <property type="term" value="P:regulation of supramolecular fiber organization"/>
    <property type="evidence" value="ECO:0007669"/>
    <property type="project" value="UniProtKB-ARBA"/>
</dbReference>
<dbReference type="Pfam" id="PF21041">
    <property type="entry name" value="XMAP215_CLASP_TOG"/>
    <property type="match status" value="1"/>
</dbReference>
<feature type="repeat" description="HEAT" evidence="5">
    <location>
        <begin position="444"/>
        <end position="482"/>
    </location>
</feature>
<keyword evidence="4" id="KW-0206">Cytoskeleton</keyword>
<evidence type="ECO:0000256" key="2">
    <source>
        <dbReference type="ARBA" id="ARBA00022490"/>
    </source>
</evidence>
<dbReference type="PANTHER" id="PTHR21567:SF87">
    <property type="entry name" value="CRESCERIN-LIKE PROTEIN CHE-12"/>
    <property type="match status" value="1"/>
</dbReference>
<keyword evidence="9" id="KW-1185">Reference proteome</keyword>
<dbReference type="PANTHER" id="PTHR21567">
    <property type="entry name" value="CLASP"/>
    <property type="match status" value="1"/>
</dbReference>
<dbReference type="InterPro" id="IPR048491">
    <property type="entry name" value="XMAP215_CLASP_TOG"/>
</dbReference>
<proteinExistence type="predicted"/>
<dbReference type="InterPro" id="IPR034085">
    <property type="entry name" value="TOG"/>
</dbReference>
<accession>A0AAU9IIT8</accession>
<evidence type="ECO:0000256" key="1">
    <source>
        <dbReference type="ARBA" id="ARBA00004245"/>
    </source>
</evidence>
<dbReference type="PROSITE" id="PS50077">
    <property type="entry name" value="HEAT_REPEAT"/>
    <property type="match status" value="1"/>
</dbReference>
<dbReference type="InterPro" id="IPR024395">
    <property type="entry name" value="CLASP_N_dom"/>
</dbReference>
<organism evidence="8 9">
    <name type="scientific">Blepharisma stoltei</name>
    <dbReference type="NCBI Taxonomy" id="1481888"/>
    <lineage>
        <taxon>Eukaryota</taxon>
        <taxon>Sar</taxon>
        <taxon>Alveolata</taxon>
        <taxon>Ciliophora</taxon>
        <taxon>Postciliodesmatophora</taxon>
        <taxon>Heterotrichea</taxon>
        <taxon>Heterotrichida</taxon>
        <taxon>Blepharismidae</taxon>
        <taxon>Blepharisma</taxon>
    </lineage>
</organism>
<dbReference type="GO" id="GO:0008017">
    <property type="term" value="F:microtubule binding"/>
    <property type="evidence" value="ECO:0007669"/>
    <property type="project" value="TreeGrafter"/>
</dbReference>
<feature type="domain" description="TOG" evidence="7">
    <location>
        <begin position="673"/>
        <end position="912"/>
    </location>
</feature>
<comment type="subcellular location">
    <subcellularLocation>
        <location evidence="1">Cytoplasm</location>
        <location evidence="1">Cytoskeleton</location>
    </subcellularLocation>
</comment>
<dbReference type="Pfam" id="PF21040">
    <property type="entry name" value="CEP104-like_TOG"/>
    <property type="match status" value="1"/>
</dbReference>
<dbReference type="Gene3D" id="1.25.10.10">
    <property type="entry name" value="Leucine-rich Repeat Variant"/>
    <property type="match status" value="4"/>
</dbReference>
<dbReference type="SUPFAM" id="SSF48371">
    <property type="entry name" value="ARM repeat"/>
    <property type="match status" value="3"/>
</dbReference>
<dbReference type="GO" id="GO:0031110">
    <property type="term" value="P:regulation of microtubule polymerization or depolymerization"/>
    <property type="evidence" value="ECO:0007669"/>
    <property type="project" value="UniProtKB-ARBA"/>
</dbReference>
<gene>
    <name evidence="8" type="ORF">BSTOLATCC_MIC8436</name>
</gene>
<feature type="domain" description="TOG" evidence="7">
    <location>
        <begin position="2"/>
        <end position="224"/>
    </location>
</feature>
<dbReference type="InterPro" id="IPR021133">
    <property type="entry name" value="HEAT_type_2"/>
</dbReference>
<comment type="caution">
    <text evidence="8">The sequence shown here is derived from an EMBL/GenBank/DDBJ whole genome shotgun (WGS) entry which is preliminary data.</text>
</comment>
<sequence length="1174" mass="133373">MDAIVEFLASPILNHRKSALNQLLNESTKTNVAFLVPNPTRFFSILKDRLSDDDPLITQQVLQLIDIMIPEFGPDLESNFATLFPGLILLFHDQRPGISKLAFKVICTYATTTRNLETTMSYIIRHGLSHDDWKLKNQTLQYIPLLLRLDLSYTANIPEMKKLFEKIISLLKDSSSIVAETSAEICKELKKIIFDFPNVFSKLSHGVQQVYREKCGEVISNDPAMHRSSISPIKSILERPEKRTSTYAFSNFTISSITNSLTSANSSNFLKESTKNGLIYGFIPPNLIAQLEDTENWRARVNAIHEIENLVSSLQNYSDVYPYIAVFFRFLNNLLEDSNFKVMLSALTIIYYIVSIPGISQHANTSQIIPSCIKKLGDNKIAIRQGAFKVFKALTKEIKPRVLFPQLIDALGSNNWHVRHETLNVIIASILLAKENYDYDFLSIIQPLAKLLDDPKTKIRFVTMEVFAVLAQKYGIDEIDSHLEPIVDNIALDSLHKRYKHKALPIVRDDYIEYPRTVPSSAPLISSPYLRHSEFKQVPASQRIFESDIHSPLIPREIPRISNQSIKRLRSSSEIDERLPNISNTVSFDDSFHAKKNPRKIFNTMPETQIKPVKLNFPERQNLRANFDVSPIKPLRAHKRENSQSEEINSASRSSPLLLKTRGFIIKDFGNSDMSYSAHEDIEPLADPENALKEFSMSTRTDDWSSQFEGLTKLRSIIKYNPELFLSQVTLHNVFLEVIKLAESLRSSLSKNGLIVLGEMCEFLGKNMDNELPELLKILFKKALDTNSFLSEQAQNSIFLMCKFSNENKLSQALLLKLQTAKNPIERATIALCFGYIFEKAKSSLIRMRDIDKIVQALGNLIVDASPDVRDSARRAFTSFELSVPSQVEREKILSRSLSENIQKKLKEPGKARDRAESPFTKRKTQGEFKTNSELEVITPSIPQEIYQIENEISEPDTPIEILRLSEEINQKEWKSRYDAIGKIPDLLEFMTANIYNLTSIVGILSKGLCDQNLKVQIHSLNALIKIIPSLKRILEPHLEIIMQSLIAALGSANSSIREIAKDAVNLIFKNCEHYAIILPLANQISSGNPRAKVAMINFIIEAIPSTHKIRPEILIKYIAPLGLKLMDDPKEDVKVENKKLIKKLYEVIGNEIFEGSEGNFSQRVMEILNEQDP</sequence>
<evidence type="ECO:0000259" key="7">
    <source>
        <dbReference type="SMART" id="SM01349"/>
    </source>
</evidence>
<dbReference type="AlphaFoldDB" id="A0AAU9IIT8"/>
<feature type="compositionally biased region" description="Basic and acidic residues" evidence="6">
    <location>
        <begin position="905"/>
        <end position="917"/>
    </location>
</feature>
<dbReference type="Pfam" id="PF12348">
    <property type="entry name" value="CLASP_N"/>
    <property type="match status" value="1"/>
</dbReference>